<dbReference type="RefSeq" id="WP_088259416.1">
    <property type="nucleotide sequence ID" value="NZ_NIDE01000017.1"/>
</dbReference>
<evidence type="ECO:0000313" key="1">
    <source>
        <dbReference type="EMBL" id="OWK36408.1"/>
    </source>
</evidence>
<reference evidence="2" key="1">
    <citation type="submission" date="2017-06" db="EMBL/GenBank/DDBJ databases">
        <title>Genome analysis of Fimbriiglobus ruber SP5, the first member of the order Planctomycetales with confirmed chitinolytic capability.</title>
        <authorList>
            <person name="Ravin N.V."/>
            <person name="Rakitin A.L."/>
            <person name="Ivanova A.A."/>
            <person name="Beletsky A.V."/>
            <person name="Kulichevskaya I.S."/>
            <person name="Mardanov A.V."/>
            <person name="Dedysh S.N."/>
        </authorList>
    </citation>
    <scope>NUCLEOTIDE SEQUENCE [LARGE SCALE GENOMIC DNA]</scope>
    <source>
        <strain evidence="2">SP5</strain>
    </source>
</reference>
<protein>
    <submittedName>
        <fullName evidence="1">Uncharacterized protein</fullName>
    </submittedName>
</protein>
<comment type="caution">
    <text evidence="1">The sequence shown here is derived from an EMBL/GenBank/DDBJ whole genome shotgun (WGS) entry which is preliminary data.</text>
</comment>
<dbReference type="AlphaFoldDB" id="A0A225DCZ1"/>
<evidence type="ECO:0000313" key="2">
    <source>
        <dbReference type="Proteomes" id="UP000214646"/>
    </source>
</evidence>
<dbReference type="EMBL" id="NIDE01000017">
    <property type="protein sequence ID" value="OWK36408.1"/>
    <property type="molecule type" value="Genomic_DNA"/>
</dbReference>
<dbReference type="OrthoDB" id="282049at2"/>
<dbReference type="Proteomes" id="UP000214646">
    <property type="component" value="Unassembled WGS sequence"/>
</dbReference>
<proteinExistence type="predicted"/>
<sequence length="455" mass="50068">MGTLGKVLLFINLLAAAGVAYLATQDWAKRQEISAVATDYLLILVGMPVQAPTGADDDKDSVPLNMTGSGGVPIESVSTKFLENHFKGTNGGTQLGDPKPPRTQLDEVKRVGTKLESQLNDAGDAQKIQVLCGSFNQNVFTPGWLILLAERYDERDFVRKMVSADQTKLKENAETAVAMFKKKFATVQATPNPRLADEEATRLKTAGEEITRAAEAVRGANTKLVQAEDAFRGKTVEERDADEGYKAARKVLDDALTAADSARQKLKAEFTNLGSTACRDDADRRLRIAHLLVHLDYSAEWQKRVALVTGLRVYSAAISDQVNHLREMAASVNQQIVSDQARFSEEYELLKGLAVQNSLLLDQQLALKAEYEAQRARDSEAAKQRAAQLVERQQDLAAIRAQVAASLEKQAQVEKDLLDTERTVGNTLQKNFDLEQQLLNSEQKTRATNTPVKDK</sequence>
<name>A0A225DCZ1_9BACT</name>
<organism evidence="1 2">
    <name type="scientific">Fimbriiglobus ruber</name>
    <dbReference type="NCBI Taxonomy" id="1908690"/>
    <lineage>
        <taxon>Bacteria</taxon>
        <taxon>Pseudomonadati</taxon>
        <taxon>Planctomycetota</taxon>
        <taxon>Planctomycetia</taxon>
        <taxon>Gemmatales</taxon>
        <taxon>Gemmataceae</taxon>
        <taxon>Fimbriiglobus</taxon>
    </lineage>
</organism>
<gene>
    <name evidence="1" type="ORF">FRUB_08971</name>
</gene>
<accession>A0A225DCZ1</accession>
<keyword evidence="2" id="KW-1185">Reference proteome</keyword>